<keyword evidence="1" id="KW-0812">Transmembrane</keyword>
<keyword evidence="3" id="KW-1185">Reference proteome</keyword>
<name>A0ABX2ERA9_9BURK</name>
<gene>
    <name evidence="2" type="ORF">HLB44_30100</name>
</gene>
<dbReference type="Pfam" id="PF11174">
    <property type="entry name" value="DUF2970"/>
    <property type="match status" value="1"/>
</dbReference>
<keyword evidence="1" id="KW-1133">Transmembrane helix</keyword>
<evidence type="ECO:0000256" key="1">
    <source>
        <dbReference type="SAM" id="Phobius"/>
    </source>
</evidence>
<proteinExistence type="predicted"/>
<protein>
    <submittedName>
        <fullName evidence="2">DUF2970 domain-containing protein</fullName>
    </submittedName>
</protein>
<keyword evidence="1" id="KW-0472">Membrane</keyword>
<reference evidence="2 3" key="1">
    <citation type="submission" date="2020-05" db="EMBL/GenBank/DDBJ databases">
        <title>Aquincola sp. isolate from soil.</title>
        <authorList>
            <person name="Han J."/>
            <person name="Kim D.-U."/>
        </authorList>
    </citation>
    <scope>NUCLEOTIDE SEQUENCE [LARGE SCALE GENOMIC DNA]</scope>
    <source>
        <strain evidence="2 3">S2</strain>
    </source>
</reference>
<dbReference type="EMBL" id="JABRWJ010000011">
    <property type="protein sequence ID" value="NRF71252.1"/>
    <property type="molecule type" value="Genomic_DNA"/>
</dbReference>
<dbReference type="InterPro" id="IPR021344">
    <property type="entry name" value="DUF2970"/>
</dbReference>
<accession>A0ABX2ERA9</accession>
<feature type="transmembrane region" description="Helical" evidence="1">
    <location>
        <begin position="33"/>
        <end position="58"/>
    </location>
</feature>
<comment type="caution">
    <text evidence="2">The sequence shown here is derived from an EMBL/GenBank/DDBJ whole genome shotgun (WGS) entry which is preliminary data.</text>
</comment>
<organism evidence="2 3">
    <name type="scientific">Pseudaquabacterium terrae</name>
    <dbReference type="NCBI Taxonomy" id="2732868"/>
    <lineage>
        <taxon>Bacteria</taxon>
        <taxon>Pseudomonadati</taxon>
        <taxon>Pseudomonadota</taxon>
        <taxon>Betaproteobacteria</taxon>
        <taxon>Burkholderiales</taxon>
        <taxon>Sphaerotilaceae</taxon>
        <taxon>Pseudaquabacterium</taxon>
    </lineage>
</organism>
<dbReference type="RefSeq" id="WP_173132076.1">
    <property type="nucleotide sequence ID" value="NZ_JABRWJ010000011.1"/>
</dbReference>
<sequence>METLINVRNVLWAFFGVGRRSAASDQLARGKPVVLIATALVLAALFGLTLWGLANVAVHSLSG</sequence>
<dbReference type="Proteomes" id="UP000737171">
    <property type="component" value="Unassembled WGS sequence"/>
</dbReference>
<evidence type="ECO:0000313" key="2">
    <source>
        <dbReference type="EMBL" id="NRF71252.1"/>
    </source>
</evidence>
<evidence type="ECO:0000313" key="3">
    <source>
        <dbReference type="Proteomes" id="UP000737171"/>
    </source>
</evidence>